<dbReference type="InterPro" id="IPR004090">
    <property type="entry name" value="Chemotax_Me-accpt_rcpt"/>
</dbReference>
<feature type="domain" description="HAMP" evidence="10">
    <location>
        <begin position="204"/>
        <end position="257"/>
    </location>
</feature>
<dbReference type="FunFam" id="1.10.287.950:FF:000001">
    <property type="entry name" value="Methyl-accepting chemotaxis sensory transducer"/>
    <property type="match status" value="1"/>
</dbReference>
<evidence type="ECO:0000259" key="9">
    <source>
        <dbReference type="PROSITE" id="PS50111"/>
    </source>
</evidence>
<feature type="domain" description="Methyl-accepting transducer" evidence="9">
    <location>
        <begin position="262"/>
        <end position="498"/>
    </location>
</feature>
<gene>
    <name evidence="11" type="ORF">HUE57_01460</name>
</gene>
<evidence type="ECO:0000256" key="4">
    <source>
        <dbReference type="ARBA" id="ARBA00023136"/>
    </source>
</evidence>
<dbReference type="CDD" id="cd11386">
    <property type="entry name" value="MCP_signal"/>
    <property type="match status" value="1"/>
</dbReference>
<dbReference type="SUPFAM" id="SSF58104">
    <property type="entry name" value="Methyl-accepting chemotaxis protein (MCP) signaling domain"/>
    <property type="match status" value="1"/>
</dbReference>
<dbReference type="AlphaFoldDB" id="A0A6N0HS16"/>
<evidence type="ECO:0000259" key="10">
    <source>
        <dbReference type="PROSITE" id="PS50885"/>
    </source>
</evidence>
<sequence>MREMQRNIANLIQKILKLLGLKTLDAQFLFSYMLIFAFASVGAASLYFSLGSDATSINVAGRQRMLSQKVAKEAMLAAQKVESLQAVEKTIALFESSHNALLQGDKKQKIDAVKAKPIIDQLKHVEQLWGKYKVHILSYSNNPTDTALNAIHKQSPVVLKEMNKAVGMMAAESNASVQSQQRLAMAMTFGILLLVILGRMYGMSWLMHQIDDLRNKIRAVSQGDFTQRLTVIDHENEIGHIFDAYNTMLEQVGEIVGGVNRIAHEVGEGTSNVMTMLNETESGVRQQHSDIEQVATAMNEMAATVQEVARNTTQATEAATTSNSEAQNGRNVVSRTMDSISNLANQIEEASGVMSKLEADSLEVGQVLEVIKGIAEQTNLLALNAAIEAARAGEQGRGFAVVADEVRTLAQRTQQSTEEIRNIIERLQGQARSAVSVMSQSQEQAQLSVTQTAEAGGALDSIVTSVSTITEMNTHIATAADEQSKVAEEMDQRITNIAAVADRTTQTAQETVSATGVINEQMDQLETLVNRLRT</sequence>
<dbReference type="Pfam" id="PF13675">
    <property type="entry name" value="PilJ"/>
    <property type="match status" value="1"/>
</dbReference>
<keyword evidence="3 8" id="KW-1133">Transmembrane helix</keyword>
<keyword evidence="12" id="KW-1185">Reference proteome</keyword>
<protein>
    <submittedName>
        <fullName evidence="11">Type IV pili methyl-accepting chemotaxis transducer N-terminal domain-containing protein</fullName>
    </submittedName>
</protein>
<evidence type="ECO:0000256" key="5">
    <source>
        <dbReference type="ARBA" id="ARBA00023224"/>
    </source>
</evidence>
<dbReference type="PROSITE" id="PS50111">
    <property type="entry name" value="CHEMOTAXIS_TRANSDUC_2"/>
    <property type="match status" value="1"/>
</dbReference>
<reference evidence="11 12" key="1">
    <citation type="submission" date="2020-05" db="EMBL/GenBank/DDBJ databases">
        <title>Horizontal transmission and recombination maintain forever young bacterial symbiont genomes.</title>
        <authorList>
            <person name="Russell S.L."/>
            <person name="Pepper-Tunick E."/>
            <person name="Svedberg J."/>
            <person name="Byrne A."/>
            <person name="Ruelas Castillo J."/>
            <person name="Vollmers C."/>
            <person name="Beinart R.A."/>
            <person name="Corbett-Detig R."/>
        </authorList>
    </citation>
    <scope>NUCLEOTIDE SEQUENCE [LARGE SCALE GENOMIC DNA]</scope>
    <source>
        <strain evidence="11">Santa_Monica_outfall</strain>
    </source>
</reference>
<dbReference type="PRINTS" id="PR00260">
    <property type="entry name" value="CHEMTRNSDUCR"/>
</dbReference>
<dbReference type="GO" id="GO:0007165">
    <property type="term" value="P:signal transduction"/>
    <property type="evidence" value="ECO:0007669"/>
    <property type="project" value="UniProtKB-KW"/>
</dbReference>
<dbReference type="GO" id="GO:0016020">
    <property type="term" value="C:membrane"/>
    <property type="evidence" value="ECO:0007669"/>
    <property type="project" value="UniProtKB-SubCell"/>
</dbReference>
<dbReference type="PANTHER" id="PTHR32089:SF119">
    <property type="entry name" value="METHYL-ACCEPTING CHEMOTAXIS PROTEIN CTPL"/>
    <property type="match status" value="1"/>
</dbReference>
<dbReference type="EMBL" id="CP054491">
    <property type="protein sequence ID" value="QKQ25098.1"/>
    <property type="molecule type" value="Genomic_DNA"/>
</dbReference>
<name>A0A6N0HS16_9GAMM</name>
<comment type="similarity">
    <text evidence="6">Belongs to the methyl-accepting chemotaxis (MCP) protein family.</text>
</comment>
<accession>A0A6N0HS16</accession>
<evidence type="ECO:0000256" key="3">
    <source>
        <dbReference type="ARBA" id="ARBA00022989"/>
    </source>
</evidence>
<dbReference type="Pfam" id="PF00015">
    <property type="entry name" value="MCPsignal"/>
    <property type="match status" value="1"/>
</dbReference>
<dbReference type="KEGG" id="rev:HUE57_01460"/>
<evidence type="ECO:0000256" key="6">
    <source>
        <dbReference type="ARBA" id="ARBA00029447"/>
    </source>
</evidence>
<keyword evidence="5 7" id="KW-0807">Transducer</keyword>
<dbReference type="GO" id="GO:0006935">
    <property type="term" value="P:chemotaxis"/>
    <property type="evidence" value="ECO:0007669"/>
    <property type="project" value="InterPro"/>
</dbReference>
<evidence type="ECO:0000313" key="11">
    <source>
        <dbReference type="EMBL" id="QKQ25098.1"/>
    </source>
</evidence>
<dbReference type="GO" id="GO:0004888">
    <property type="term" value="F:transmembrane signaling receptor activity"/>
    <property type="evidence" value="ECO:0007669"/>
    <property type="project" value="InterPro"/>
</dbReference>
<evidence type="ECO:0000313" key="12">
    <source>
        <dbReference type="Proteomes" id="UP000509658"/>
    </source>
</evidence>
<evidence type="ECO:0000256" key="1">
    <source>
        <dbReference type="ARBA" id="ARBA00004141"/>
    </source>
</evidence>
<feature type="transmembrane region" description="Helical" evidence="8">
    <location>
        <begin position="183"/>
        <end position="207"/>
    </location>
</feature>
<dbReference type="SMART" id="SM00304">
    <property type="entry name" value="HAMP"/>
    <property type="match status" value="1"/>
</dbReference>
<dbReference type="InterPro" id="IPR004089">
    <property type="entry name" value="MCPsignal_dom"/>
</dbReference>
<keyword evidence="4 8" id="KW-0472">Membrane</keyword>
<evidence type="ECO:0000256" key="8">
    <source>
        <dbReference type="SAM" id="Phobius"/>
    </source>
</evidence>
<dbReference type="InterPro" id="IPR003660">
    <property type="entry name" value="HAMP_dom"/>
</dbReference>
<dbReference type="Gene3D" id="1.10.287.950">
    <property type="entry name" value="Methyl-accepting chemotaxis protein"/>
    <property type="match status" value="1"/>
</dbReference>
<dbReference type="PANTHER" id="PTHR32089">
    <property type="entry name" value="METHYL-ACCEPTING CHEMOTAXIS PROTEIN MCPB"/>
    <property type="match status" value="1"/>
</dbReference>
<comment type="subcellular location">
    <subcellularLocation>
        <location evidence="1">Membrane</location>
        <topology evidence="1">Multi-pass membrane protein</topology>
    </subcellularLocation>
</comment>
<evidence type="ECO:0000256" key="7">
    <source>
        <dbReference type="PROSITE-ProRule" id="PRU00284"/>
    </source>
</evidence>
<dbReference type="RefSeq" id="WP_078483146.1">
    <property type="nucleotide sequence ID" value="NZ_CP054491.1"/>
</dbReference>
<dbReference type="Proteomes" id="UP000509658">
    <property type="component" value="Chromosome"/>
</dbReference>
<dbReference type="Pfam" id="PF00672">
    <property type="entry name" value="HAMP"/>
    <property type="match status" value="1"/>
</dbReference>
<dbReference type="CDD" id="cd06225">
    <property type="entry name" value="HAMP"/>
    <property type="match status" value="1"/>
</dbReference>
<dbReference type="SMART" id="SM00283">
    <property type="entry name" value="MA"/>
    <property type="match status" value="1"/>
</dbReference>
<keyword evidence="2 8" id="KW-0812">Transmembrane</keyword>
<evidence type="ECO:0000256" key="2">
    <source>
        <dbReference type="ARBA" id="ARBA00022692"/>
    </source>
</evidence>
<proteinExistence type="inferred from homology"/>
<organism evidence="11 12">
    <name type="scientific">Candidatus Reidiella endopervernicosa</name>
    <dbReference type="NCBI Taxonomy" id="2738883"/>
    <lineage>
        <taxon>Bacteria</taxon>
        <taxon>Pseudomonadati</taxon>
        <taxon>Pseudomonadota</taxon>
        <taxon>Gammaproteobacteria</taxon>
        <taxon>Candidatus Reidiella</taxon>
    </lineage>
</organism>
<dbReference type="PROSITE" id="PS50885">
    <property type="entry name" value="HAMP"/>
    <property type="match status" value="1"/>
</dbReference>
<feature type="transmembrane region" description="Helical" evidence="8">
    <location>
        <begin position="28"/>
        <end position="48"/>
    </location>
</feature>
<dbReference type="InterPro" id="IPR029095">
    <property type="entry name" value="NarX-like_N"/>
</dbReference>